<gene>
    <name evidence="10" type="ORF">NMK_2231</name>
</gene>
<dbReference type="RefSeq" id="WP_109015820.1">
    <property type="nucleotide sequence ID" value="NZ_BDOQ01000009.1"/>
</dbReference>
<feature type="active site" description="Charge relay system" evidence="5 6">
    <location>
        <position position="280"/>
    </location>
</feature>
<evidence type="ECO:0000256" key="4">
    <source>
        <dbReference type="ARBA" id="ARBA00022825"/>
    </source>
</evidence>
<proteinExistence type="inferred from homology"/>
<comment type="caution">
    <text evidence="10">The sequence shown here is derived from an EMBL/GenBank/DDBJ whole genome shotgun (WGS) entry which is preliminary data.</text>
</comment>
<dbReference type="PANTHER" id="PTHR43806">
    <property type="entry name" value="PEPTIDASE S8"/>
    <property type="match status" value="1"/>
</dbReference>
<evidence type="ECO:0000256" key="5">
    <source>
        <dbReference type="PIRSR" id="PIRSR615500-1"/>
    </source>
</evidence>
<feature type="domain" description="Peptidase S8/S53" evidence="9">
    <location>
        <begin position="60"/>
        <end position="328"/>
    </location>
</feature>
<dbReference type="InterPro" id="IPR022398">
    <property type="entry name" value="Peptidase_S8_His-AS"/>
</dbReference>
<keyword evidence="2 6" id="KW-0645">Protease</keyword>
<dbReference type="AlphaFoldDB" id="A0A2R5F8R1"/>
<evidence type="ECO:0000256" key="8">
    <source>
        <dbReference type="SAM" id="SignalP"/>
    </source>
</evidence>
<dbReference type="PROSITE" id="PS00137">
    <property type="entry name" value="SUBTILASE_HIS"/>
    <property type="match status" value="1"/>
</dbReference>
<dbReference type="PROSITE" id="PS00136">
    <property type="entry name" value="SUBTILASE_ASP"/>
    <property type="match status" value="1"/>
</dbReference>
<dbReference type="Pfam" id="PF00082">
    <property type="entry name" value="Peptidase_S8"/>
    <property type="match status" value="1"/>
</dbReference>
<reference evidence="10 11" key="1">
    <citation type="journal article" date="2018" name="Environ. Microbiol.">
        <title>Isolation and genomic characterization of Novimethylophilus kurashikiensis gen. nov. sp. nov., a new lanthanide-dependent methylotrophic species of Methylophilaceae.</title>
        <authorList>
            <person name="Lv H."/>
            <person name="Sahin N."/>
            <person name="Tani A."/>
        </authorList>
    </citation>
    <scope>NUCLEOTIDE SEQUENCE [LARGE SCALE GENOMIC DNA]</scope>
    <source>
        <strain evidence="10 11">La2-4</strain>
    </source>
</reference>
<feature type="active site" description="Charge relay system" evidence="5 6">
    <location>
        <position position="69"/>
    </location>
</feature>
<dbReference type="EMBL" id="BDOQ01000009">
    <property type="protein sequence ID" value="GBG14632.1"/>
    <property type="molecule type" value="Genomic_DNA"/>
</dbReference>
<protein>
    <submittedName>
        <fullName evidence="10">Putative ribosome biogenesis GTPase RsgA</fullName>
    </submittedName>
</protein>
<feature type="chain" id="PRO_5015311852" evidence="8">
    <location>
        <begin position="20"/>
        <end position="745"/>
    </location>
</feature>
<keyword evidence="4 6" id="KW-0720">Serine protease</keyword>
<dbReference type="InterPro" id="IPR023827">
    <property type="entry name" value="Peptidase_S8_Asp-AS"/>
</dbReference>
<evidence type="ECO:0000259" key="9">
    <source>
        <dbReference type="Pfam" id="PF00082"/>
    </source>
</evidence>
<evidence type="ECO:0000256" key="1">
    <source>
        <dbReference type="ARBA" id="ARBA00011073"/>
    </source>
</evidence>
<dbReference type="InterPro" id="IPR023828">
    <property type="entry name" value="Peptidase_S8_Ser-AS"/>
</dbReference>
<dbReference type="PROSITE" id="PS51892">
    <property type="entry name" value="SUBTILASE"/>
    <property type="match status" value="1"/>
</dbReference>
<dbReference type="InterPro" id="IPR036852">
    <property type="entry name" value="Peptidase_S8/S53_dom_sf"/>
</dbReference>
<dbReference type="PANTHER" id="PTHR43806:SF11">
    <property type="entry name" value="CEREVISIN-RELATED"/>
    <property type="match status" value="1"/>
</dbReference>
<feature type="signal peptide" evidence="8">
    <location>
        <begin position="1"/>
        <end position="19"/>
    </location>
</feature>
<dbReference type="PRINTS" id="PR00723">
    <property type="entry name" value="SUBTILISIN"/>
</dbReference>
<evidence type="ECO:0000256" key="2">
    <source>
        <dbReference type="ARBA" id="ARBA00022670"/>
    </source>
</evidence>
<evidence type="ECO:0000313" key="10">
    <source>
        <dbReference type="EMBL" id="GBG14632.1"/>
    </source>
</evidence>
<dbReference type="InterPro" id="IPR015500">
    <property type="entry name" value="Peptidase_S8_subtilisin-rel"/>
</dbReference>
<sequence length="745" mass="77272">MFARKLIYCLVAFHSAAFAAESDDPLVQTLALPATATELHYSTGALQIGANYAWSKGATGKGVVVGVLDTGVWGKHPEFGSRVLAGYDFVHNQALSAMANSDDNLHGTHVAGIIAAGSGSGYMTGVAPDAYILPVKVMDAQGSGNLNVLASGLDYARSKGAKVVNLSLGWNASSGYLPVEQALRRSVAANQVVVAAAGNDGAANPSWPARYASQTWANGQIIAVGAVDANNKIASFSNRAGDTKNYFLVAPGVSILSTIPPNIAGLSGNQPWYAYLSGTSMATPYVSGAVALLEGYWPQLKANQVTNILFTTATDLGDPGVDAVYGRGLINLNKAMQPIGTTSVPTTSGTSTTTSTKLVTSSTLQGAIKSAAAAGAFRTIMVDSYNRDYRIDLGAAIASAPSLTLSQLFSGMDAKLRYGVVESRDGTRFAATYSDEPGKPTVNSFSFTQRFAGGDEFSMGTANFASQFMGLADTPFAGLGLSGQNLLDTPFIHLSQAQTFAGYGMALQEGWNMKAALFSGSALGLNEVARDGLGMPLVEQQGGSTVAMAELSRKFDGGKIAVSVGQMAESDRILGSLSSGAFAMNGTVSTSYFTTSGAYRLGGNTWAAGSISVGNTSASGLSGGMISGLSGATSYAWTASLLRENAWRKDDKVGFSISQPLGAVSGTMLVTKATGVNVDGSYQYSASSVRLNGGTKETDYELDYTSPLNTYTNISAALMYRANPGNDATASDEAILGLRWQHLMH</sequence>
<dbReference type="GO" id="GO:0006508">
    <property type="term" value="P:proteolysis"/>
    <property type="evidence" value="ECO:0007669"/>
    <property type="project" value="UniProtKB-KW"/>
</dbReference>
<dbReference type="GO" id="GO:0004252">
    <property type="term" value="F:serine-type endopeptidase activity"/>
    <property type="evidence" value="ECO:0007669"/>
    <property type="project" value="UniProtKB-UniRule"/>
</dbReference>
<dbReference type="InterPro" id="IPR000209">
    <property type="entry name" value="Peptidase_S8/S53_dom"/>
</dbReference>
<dbReference type="Gene3D" id="3.40.50.200">
    <property type="entry name" value="Peptidase S8/S53 domain"/>
    <property type="match status" value="1"/>
</dbReference>
<evidence type="ECO:0000256" key="3">
    <source>
        <dbReference type="ARBA" id="ARBA00022801"/>
    </source>
</evidence>
<dbReference type="InterPro" id="IPR050131">
    <property type="entry name" value="Peptidase_S8_subtilisin-like"/>
</dbReference>
<evidence type="ECO:0000256" key="6">
    <source>
        <dbReference type="PROSITE-ProRule" id="PRU01240"/>
    </source>
</evidence>
<dbReference type="SUPFAM" id="SSF52743">
    <property type="entry name" value="Subtilisin-like"/>
    <property type="match status" value="1"/>
</dbReference>
<evidence type="ECO:0000313" key="11">
    <source>
        <dbReference type="Proteomes" id="UP000245081"/>
    </source>
</evidence>
<dbReference type="OrthoDB" id="9790784at2"/>
<evidence type="ECO:0000256" key="7">
    <source>
        <dbReference type="RuleBase" id="RU003355"/>
    </source>
</evidence>
<keyword evidence="3 6" id="KW-0378">Hydrolase</keyword>
<feature type="active site" description="Charge relay system" evidence="5 6">
    <location>
        <position position="106"/>
    </location>
</feature>
<keyword evidence="8" id="KW-0732">Signal</keyword>
<organism evidence="10 11">
    <name type="scientific">Novimethylophilus kurashikiensis</name>
    <dbReference type="NCBI Taxonomy" id="1825523"/>
    <lineage>
        <taxon>Bacteria</taxon>
        <taxon>Pseudomonadati</taxon>
        <taxon>Pseudomonadota</taxon>
        <taxon>Betaproteobacteria</taxon>
        <taxon>Nitrosomonadales</taxon>
        <taxon>Methylophilaceae</taxon>
        <taxon>Novimethylophilus</taxon>
    </lineage>
</organism>
<dbReference type="Proteomes" id="UP000245081">
    <property type="component" value="Unassembled WGS sequence"/>
</dbReference>
<name>A0A2R5F8R1_9PROT</name>
<comment type="similarity">
    <text evidence="1 6 7">Belongs to the peptidase S8 family.</text>
</comment>
<keyword evidence="11" id="KW-1185">Reference proteome</keyword>
<accession>A0A2R5F8R1</accession>
<dbReference type="PROSITE" id="PS00138">
    <property type="entry name" value="SUBTILASE_SER"/>
    <property type="match status" value="1"/>
</dbReference>